<name>A0A398DS24_9BACT</name>
<dbReference type="AlphaFoldDB" id="A0A398DS24"/>
<comment type="caution">
    <text evidence="2">The sequence shown here is derived from an EMBL/GenBank/DDBJ whole genome shotgun (WGS) entry which is preliminary data.</text>
</comment>
<dbReference type="Proteomes" id="UP000266113">
    <property type="component" value="Unassembled WGS sequence"/>
</dbReference>
<sequence>MAFDKPFRPNNNFKSGDSKSETKTKLAAPKGVKQSNDRGGGNFHISEGGDHKMSGKPGIQCETSQDVLKRSALKSPNPEKAAKFFLVISQATLTSFQIGQV</sequence>
<feature type="region of interest" description="Disordered" evidence="1">
    <location>
        <begin position="1"/>
        <end position="59"/>
    </location>
</feature>
<evidence type="ECO:0000313" key="3">
    <source>
        <dbReference type="Proteomes" id="UP000266113"/>
    </source>
</evidence>
<organism evidence="2 3">
    <name type="scientific">Candidatus Cryosericum septentrionale</name>
    <dbReference type="NCBI Taxonomy" id="2290913"/>
    <lineage>
        <taxon>Bacteria</taxon>
        <taxon>Pseudomonadati</taxon>
        <taxon>Caldisericota/Cryosericota group</taxon>
        <taxon>Candidatus Cryosericota</taxon>
        <taxon>Candidatus Cryosericia</taxon>
        <taxon>Candidatus Cryosericales</taxon>
        <taxon>Candidatus Cryosericaceae</taxon>
        <taxon>Candidatus Cryosericum</taxon>
    </lineage>
</organism>
<gene>
    <name evidence="2" type="ORF">SMC1_03925</name>
</gene>
<evidence type="ECO:0000313" key="2">
    <source>
        <dbReference type="EMBL" id="RIE16963.1"/>
    </source>
</evidence>
<protein>
    <submittedName>
        <fullName evidence="2">Uncharacterized protein</fullName>
    </submittedName>
</protein>
<accession>A0A398DS24</accession>
<dbReference type="EMBL" id="QXIY01000016">
    <property type="protein sequence ID" value="RIE16963.1"/>
    <property type="molecule type" value="Genomic_DNA"/>
</dbReference>
<keyword evidence="3" id="KW-1185">Reference proteome</keyword>
<reference evidence="2 3" key="1">
    <citation type="submission" date="2018-09" db="EMBL/GenBank/DDBJ databases">
        <title>Discovery and Ecogenomic Context for Candidatus Cryosericales, a Global Caldiserica Order Active in Thawing Permafrost.</title>
        <authorList>
            <person name="Martinez M.A."/>
            <person name="Woodcroft B.J."/>
            <person name="Ignacio Espinoza J.C."/>
            <person name="Zayed A."/>
            <person name="Singleton C.M."/>
            <person name="Boyd J."/>
            <person name="Li Y.-F."/>
            <person name="Purvine S."/>
            <person name="Maughan H."/>
            <person name="Hodgkins S.B."/>
            <person name="Anderson D."/>
            <person name="Sederholm M."/>
            <person name="Temperton B."/>
            <person name="Saleska S.R."/>
            <person name="Tyson G.W."/>
            <person name="Rich V.I."/>
        </authorList>
    </citation>
    <scope>NUCLEOTIDE SEQUENCE [LARGE SCALE GENOMIC DNA]</scope>
    <source>
        <strain evidence="2 3">SMC1</strain>
    </source>
</reference>
<evidence type="ECO:0000256" key="1">
    <source>
        <dbReference type="SAM" id="MobiDB-lite"/>
    </source>
</evidence>
<proteinExistence type="predicted"/>
<dbReference type="RefSeq" id="WP_119085499.1">
    <property type="nucleotide sequence ID" value="NZ_QXIY01000016.1"/>
</dbReference>